<protein>
    <submittedName>
        <fullName evidence="3">AIPR protein</fullName>
    </submittedName>
</protein>
<feature type="domain" description="Abortive phage infection protein C-terminal" evidence="1">
    <location>
        <begin position="45"/>
        <end position="355"/>
    </location>
</feature>
<dbReference type="RefSeq" id="WP_116442059.1">
    <property type="nucleotide sequence ID" value="NZ_BHEO01000008.1"/>
</dbReference>
<dbReference type="Pfam" id="PF10592">
    <property type="entry name" value="AIPR"/>
    <property type="match status" value="1"/>
</dbReference>
<dbReference type="AlphaFoldDB" id="A0A4R3JN58"/>
<dbReference type="Proteomes" id="UP000294613">
    <property type="component" value="Unassembled WGS sequence"/>
</dbReference>
<gene>
    <name evidence="3" type="ORF">EDD74_11326</name>
    <name evidence="2" type="ORF">FAEUMB_23960</name>
</gene>
<reference evidence="2 5" key="1">
    <citation type="journal article" date="2018" name="Int. J. Syst. Evol. Microbiol.">
        <title>Draft Genome Sequence of Faecalimonas umbilicata JCM 30896T, an Acetate-Producing Bacterium Isolated from Human Feces.</title>
        <authorList>
            <person name="Sakamoto M."/>
            <person name="Ikeyama N."/>
            <person name="Yuki M."/>
            <person name="Ohkuma M."/>
        </authorList>
    </citation>
    <scope>NUCLEOTIDE SEQUENCE [LARGE SCALE GENOMIC DNA]</scope>
    <source>
        <strain evidence="2 5">EGH7</strain>
    </source>
</reference>
<dbReference type="Proteomes" id="UP000702954">
    <property type="component" value="Unassembled WGS sequence"/>
</dbReference>
<sequence>MSIRKTMYVKENSFRKLDDPFSDFTKKYVFYVKICDVPEGIPMATNPRDQKLTSGVAQAIKESLESNDGFFHLKNRGIVLSAKSCTYNNKTKEVTINFTDDMLHGNIDGGHTYKIVCDHRNAGLDQYVQFEVMTGVEDIIEKLAEARNTSVQVDEKSMAELQQKFDPIKEGLEGMPFFTRIAFKQNQQVFDDETNKRLKMIDAREVVSIINMFNIDKFDAMNHPIKAYSSKAKMLELYLENPESYRRYVNIMPDIFDLYDAVETEFATAFNETGGRYGRKKYSGYKDGNIIGTSKFGLREIYYKIPDGLIYPAVAAFRSLVTLNPETDKYEWKNGVNPISVWDRCKTSMVSQIMNFASAIGDNPNAVGKDSNIWNLAYMTVLLQQGMN</sequence>
<evidence type="ECO:0000313" key="5">
    <source>
        <dbReference type="Proteomes" id="UP000702954"/>
    </source>
</evidence>
<evidence type="ECO:0000313" key="3">
    <source>
        <dbReference type="EMBL" id="TCS67889.1"/>
    </source>
</evidence>
<comment type="caution">
    <text evidence="3">The sequence shown here is derived from an EMBL/GenBank/DDBJ whole genome shotgun (WGS) entry which is preliminary data.</text>
</comment>
<keyword evidence="5" id="KW-1185">Reference proteome</keyword>
<evidence type="ECO:0000313" key="2">
    <source>
        <dbReference type="EMBL" id="GBU05855.1"/>
    </source>
</evidence>
<evidence type="ECO:0000313" key="4">
    <source>
        <dbReference type="Proteomes" id="UP000294613"/>
    </source>
</evidence>
<evidence type="ECO:0000259" key="1">
    <source>
        <dbReference type="Pfam" id="PF10592"/>
    </source>
</evidence>
<accession>A0A4R3JN58</accession>
<organism evidence="3 4">
    <name type="scientific">Faecalimonas umbilicata</name>
    <dbReference type="NCBI Taxonomy" id="1912855"/>
    <lineage>
        <taxon>Bacteria</taxon>
        <taxon>Bacillati</taxon>
        <taxon>Bacillota</taxon>
        <taxon>Clostridia</taxon>
        <taxon>Lachnospirales</taxon>
        <taxon>Lachnospiraceae</taxon>
        <taxon>Faecalimonas</taxon>
    </lineage>
</organism>
<reference evidence="3 4" key="2">
    <citation type="submission" date="2019-03" db="EMBL/GenBank/DDBJ databases">
        <title>Genomic Encyclopedia of Type Strains, Phase IV (KMG-IV): sequencing the most valuable type-strain genomes for metagenomic binning, comparative biology and taxonomic classification.</title>
        <authorList>
            <person name="Goeker M."/>
        </authorList>
    </citation>
    <scope>NUCLEOTIDE SEQUENCE [LARGE SCALE GENOMIC DNA]</scope>
    <source>
        <strain evidence="3 4">DSM 103426</strain>
    </source>
</reference>
<dbReference type="EMBL" id="SLZV01000013">
    <property type="protein sequence ID" value="TCS67889.1"/>
    <property type="molecule type" value="Genomic_DNA"/>
</dbReference>
<name>A0A4R3JN58_9FIRM</name>
<proteinExistence type="predicted"/>
<dbReference type="InterPro" id="IPR018891">
    <property type="entry name" value="AIPR_C"/>
</dbReference>
<dbReference type="EMBL" id="BHEO01000008">
    <property type="protein sequence ID" value="GBU05855.1"/>
    <property type="molecule type" value="Genomic_DNA"/>
</dbReference>